<dbReference type="InterPro" id="IPR046342">
    <property type="entry name" value="CBS_dom_sf"/>
</dbReference>
<sequence length="194" mass="20951">MRITVKDVMDPRAASVHADTSFKDVAEVLVARETGAVAVVDDERRVMGVVSEADLMRKEEFREQYHGESYRPPLRTRLRRRVAGQPGDPREKAAAGTAAALMTAPAVTVPPHASTVAAARIMDEAGIRQLVVVDGEGRLAGVVTRRDLLKVFLRDDEGAGAEAGRRDSRDSRDGVVVEVRNGIVTLSDPGALTR</sequence>
<dbReference type="PANTHER" id="PTHR43080:SF29">
    <property type="entry name" value="OS02G0818000 PROTEIN"/>
    <property type="match status" value="1"/>
</dbReference>
<dbReference type="Proteomes" id="UP000198953">
    <property type="component" value="Unassembled WGS sequence"/>
</dbReference>
<proteinExistence type="predicted"/>
<reference evidence="4 5" key="1">
    <citation type="submission" date="2016-10" db="EMBL/GenBank/DDBJ databases">
        <authorList>
            <person name="de Groot N.N."/>
        </authorList>
    </citation>
    <scope>NUCLEOTIDE SEQUENCE [LARGE SCALE GENOMIC DNA]</scope>
    <source>
        <strain evidence="4 5">DSM 43357</strain>
    </source>
</reference>
<evidence type="ECO:0000259" key="3">
    <source>
        <dbReference type="PROSITE" id="PS51371"/>
    </source>
</evidence>
<feature type="domain" description="CBS" evidence="3">
    <location>
        <begin position="9"/>
        <end position="69"/>
    </location>
</feature>
<evidence type="ECO:0000313" key="4">
    <source>
        <dbReference type="EMBL" id="SEN58236.1"/>
    </source>
</evidence>
<keyword evidence="1 2" id="KW-0129">CBS domain</keyword>
<gene>
    <name evidence="4" type="ORF">SAMN05660976_07858</name>
</gene>
<dbReference type="Gene3D" id="3.10.580.10">
    <property type="entry name" value="CBS-domain"/>
    <property type="match status" value="1"/>
</dbReference>
<dbReference type="InterPro" id="IPR051257">
    <property type="entry name" value="Diverse_CBS-Domain"/>
</dbReference>
<dbReference type="SMART" id="SM00116">
    <property type="entry name" value="CBS"/>
    <property type="match status" value="2"/>
</dbReference>
<protein>
    <submittedName>
        <fullName evidence="4">CBS domain-containing protein</fullName>
    </submittedName>
</protein>
<dbReference type="EMBL" id="FOBF01000030">
    <property type="protein sequence ID" value="SEN58236.1"/>
    <property type="molecule type" value="Genomic_DNA"/>
</dbReference>
<dbReference type="InterPro" id="IPR000644">
    <property type="entry name" value="CBS_dom"/>
</dbReference>
<evidence type="ECO:0000256" key="2">
    <source>
        <dbReference type="PROSITE-ProRule" id="PRU00703"/>
    </source>
</evidence>
<feature type="domain" description="CBS" evidence="3">
    <location>
        <begin position="102"/>
        <end position="158"/>
    </location>
</feature>
<dbReference type="RefSeq" id="WP_091105491.1">
    <property type="nucleotide sequence ID" value="NZ_FOBF01000030.1"/>
</dbReference>
<dbReference type="Pfam" id="PF00571">
    <property type="entry name" value="CBS"/>
    <property type="match status" value="2"/>
</dbReference>
<dbReference type="PROSITE" id="PS51371">
    <property type="entry name" value="CBS"/>
    <property type="match status" value="2"/>
</dbReference>
<dbReference type="SUPFAM" id="SSF54631">
    <property type="entry name" value="CBS-domain pair"/>
    <property type="match status" value="1"/>
</dbReference>
<organism evidence="4 5">
    <name type="scientific">Nonomuraea pusilla</name>
    <dbReference type="NCBI Taxonomy" id="46177"/>
    <lineage>
        <taxon>Bacteria</taxon>
        <taxon>Bacillati</taxon>
        <taxon>Actinomycetota</taxon>
        <taxon>Actinomycetes</taxon>
        <taxon>Streptosporangiales</taxon>
        <taxon>Streptosporangiaceae</taxon>
        <taxon>Nonomuraea</taxon>
    </lineage>
</organism>
<evidence type="ECO:0000256" key="1">
    <source>
        <dbReference type="ARBA" id="ARBA00023122"/>
    </source>
</evidence>
<keyword evidence="5" id="KW-1185">Reference proteome</keyword>
<name>A0A1H8HQP0_9ACTN</name>
<accession>A0A1H8HQP0</accession>
<dbReference type="OrthoDB" id="3626971at2"/>
<evidence type="ECO:0000313" key="5">
    <source>
        <dbReference type="Proteomes" id="UP000198953"/>
    </source>
</evidence>
<dbReference type="STRING" id="46177.SAMN05660976_07858"/>
<dbReference type="AlphaFoldDB" id="A0A1H8HQP0"/>
<dbReference type="PANTHER" id="PTHR43080">
    <property type="entry name" value="CBS DOMAIN-CONTAINING PROTEIN CBSX3, MITOCHONDRIAL"/>
    <property type="match status" value="1"/>
</dbReference>